<dbReference type="InterPro" id="IPR041698">
    <property type="entry name" value="Methyltransf_25"/>
</dbReference>
<dbReference type="GO" id="GO:0032259">
    <property type="term" value="P:methylation"/>
    <property type="evidence" value="ECO:0007669"/>
    <property type="project" value="UniProtKB-KW"/>
</dbReference>
<proteinExistence type="predicted"/>
<feature type="domain" description="Methyltransferase" evidence="2">
    <location>
        <begin position="43"/>
        <end position="142"/>
    </location>
</feature>
<reference evidence="3 4" key="1">
    <citation type="submission" date="2018-10" db="EMBL/GenBank/DDBJ databases">
        <title>Phylogenomics of Brevibacillus.</title>
        <authorList>
            <person name="Dunlap C."/>
        </authorList>
    </citation>
    <scope>NUCLEOTIDE SEQUENCE [LARGE SCALE GENOMIC DNA]</scope>
    <source>
        <strain evidence="3 4">JCM 15716</strain>
    </source>
</reference>
<comment type="caution">
    <text evidence="3">The sequence shown here is derived from an EMBL/GenBank/DDBJ whole genome shotgun (WGS) entry which is preliminary data.</text>
</comment>
<keyword evidence="4" id="KW-1185">Reference proteome</keyword>
<protein>
    <submittedName>
        <fullName evidence="3">Class I SAM-dependent methyltransferase</fullName>
    </submittedName>
</protein>
<dbReference type="GO" id="GO:0008168">
    <property type="term" value="F:methyltransferase activity"/>
    <property type="evidence" value="ECO:0007669"/>
    <property type="project" value="UniProtKB-KW"/>
</dbReference>
<dbReference type="AlphaFoldDB" id="A0A3M8DU81"/>
<evidence type="ECO:0000313" key="3">
    <source>
        <dbReference type="EMBL" id="RNB91740.1"/>
    </source>
</evidence>
<keyword evidence="3" id="KW-0489">Methyltransferase</keyword>
<organism evidence="3 4">
    <name type="scientific">Brevibacillus fluminis</name>
    <dbReference type="NCBI Taxonomy" id="511487"/>
    <lineage>
        <taxon>Bacteria</taxon>
        <taxon>Bacillati</taxon>
        <taxon>Bacillota</taxon>
        <taxon>Bacilli</taxon>
        <taxon>Bacillales</taxon>
        <taxon>Paenibacillaceae</taxon>
        <taxon>Brevibacillus</taxon>
    </lineage>
</organism>
<dbReference type="CDD" id="cd02440">
    <property type="entry name" value="AdoMet_MTases"/>
    <property type="match status" value="1"/>
</dbReference>
<evidence type="ECO:0000256" key="1">
    <source>
        <dbReference type="ARBA" id="ARBA00022679"/>
    </source>
</evidence>
<keyword evidence="1 3" id="KW-0808">Transferase</keyword>
<dbReference type="PANTHER" id="PTHR43861">
    <property type="entry name" value="TRANS-ACONITATE 2-METHYLTRANSFERASE-RELATED"/>
    <property type="match status" value="1"/>
</dbReference>
<dbReference type="Gene3D" id="2.20.130.10">
    <property type="entry name" value="CAC2371-like domains"/>
    <property type="match status" value="1"/>
</dbReference>
<evidence type="ECO:0000313" key="4">
    <source>
        <dbReference type="Proteomes" id="UP000271031"/>
    </source>
</evidence>
<dbReference type="OrthoDB" id="9804312at2"/>
<sequence>MGGDCVANLYENTAFLYDRDPRIPFSMDIPFYVKQAEKAKGPVLELACGTGRVLLPLAQQGFQVWGIDLSEAMLTELERKKNGLPVDVQQRIHVSRQSMCDFSIRQQFSLIFAAFRSFQALSTEDEALSCLKTCYRHLHVGGRLLINVFRLSKPMGDWWQSKEEKLDFETMLPGGEIMTRHSFNKSFDPILRLLEVDLIYRIQHKEKPVKEHRDKLRLRYYEGDDLRTLLRDAGFTIEAEYGGYAGQPIDQGNELLFICHK</sequence>
<evidence type="ECO:0000259" key="2">
    <source>
        <dbReference type="Pfam" id="PF13649"/>
    </source>
</evidence>
<dbReference type="SUPFAM" id="SSF53335">
    <property type="entry name" value="S-adenosyl-L-methionine-dependent methyltransferases"/>
    <property type="match status" value="1"/>
</dbReference>
<name>A0A3M8DU81_9BACL</name>
<accession>A0A3M8DU81</accession>
<dbReference type="Proteomes" id="UP000271031">
    <property type="component" value="Unassembled WGS sequence"/>
</dbReference>
<dbReference type="InterPro" id="IPR029063">
    <property type="entry name" value="SAM-dependent_MTases_sf"/>
</dbReference>
<gene>
    <name evidence="3" type="ORF">EDM56_03030</name>
</gene>
<dbReference type="Pfam" id="PF13649">
    <property type="entry name" value="Methyltransf_25"/>
    <property type="match status" value="1"/>
</dbReference>
<dbReference type="Gene3D" id="3.40.50.150">
    <property type="entry name" value="Vaccinia Virus protein VP39"/>
    <property type="match status" value="1"/>
</dbReference>
<dbReference type="EMBL" id="RHHQ01000004">
    <property type="protein sequence ID" value="RNB91740.1"/>
    <property type="molecule type" value="Genomic_DNA"/>
</dbReference>